<proteinExistence type="predicted"/>
<accession>A0AA38CF70</accession>
<organism evidence="1 2">
    <name type="scientific">Taxus chinensis</name>
    <name type="common">Chinese yew</name>
    <name type="synonym">Taxus wallichiana var. chinensis</name>
    <dbReference type="NCBI Taxonomy" id="29808"/>
    <lineage>
        <taxon>Eukaryota</taxon>
        <taxon>Viridiplantae</taxon>
        <taxon>Streptophyta</taxon>
        <taxon>Embryophyta</taxon>
        <taxon>Tracheophyta</taxon>
        <taxon>Spermatophyta</taxon>
        <taxon>Pinopsida</taxon>
        <taxon>Pinidae</taxon>
        <taxon>Conifers II</taxon>
        <taxon>Cupressales</taxon>
        <taxon>Taxaceae</taxon>
        <taxon>Taxus</taxon>
    </lineage>
</organism>
<dbReference type="AlphaFoldDB" id="A0AA38CF70"/>
<dbReference type="Proteomes" id="UP000824469">
    <property type="component" value="Unassembled WGS sequence"/>
</dbReference>
<evidence type="ECO:0000313" key="2">
    <source>
        <dbReference type="Proteomes" id="UP000824469"/>
    </source>
</evidence>
<comment type="caution">
    <text evidence="1">The sequence shown here is derived from an EMBL/GenBank/DDBJ whole genome shotgun (WGS) entry which is preliminary data.</text>
</comment>
<gene>
    <name evidence="1" type="ORF">KI387_029793</name>
</gene>
<feature type="non-terminal residue" evidence="1">
    <location>
        <position position="57"/>
    </location>
</feature>
<keyword evidence="2" id="KW-1185">Reference proteome</keyword>
<evidence type="ECO:0000313" key="1">
    <source>
        <dbReference type="EMBL" id="KAH9298111.1"/>
    </source>
</evidence>
<reference evidence="1 2" key="1">
    <citation type="journal article" date="2021" name="Nat. Plants">
        <title>The Taxus genome provides insights into paclitaxel biosynthesis.</title>
        <authorList>
            <person name="Xiong X."/>
            <person name="Gou J."/>
            <person name="Liao Q."/>
            <person name="Li Y."/>
            <person name="Zhou Q."/>
            <person name="Bi G."/>
            <person name="Li C."/>
            <person name="Du R."/>
            <person name="Wang X."/>
            <person name="Sun T."/>
            <person name="Guo L."/>
            <person name="Liang H."/>
            <person name="Lu P."/>
            <person name="Wu Y."/>
            <person name="Zhang Z."/>
            <person name="Ro D.K."/>
            <person name="Shang Y."/>
            <person name="Huang S."/>
            <person name="Yan J."/>
        </authorList>
    </citation>
    <scope>NUCLEOTIDE SEQUENCE [LARGE SCALE GENOMIC DNA]</scope>
    <source>
        <strain evidence="1">Ta-2019</strain>
    </source>
</reference>
<dbReference type="EMBL" id="JAHRHJ020000010">
    <property type="protein sequence ID" value="KAH9298111.1"/>
    <property type="molecule type" value="Genomic_DNA"/>
</dbReference>
<name>A0AA38CF70_TAXCH</name>
<sequence>MEASVEEVFEEDSMVNVTKEEEGVSSHVEHVSIVDLQNITNVSALTYCSAHGVERSI</sequence>
<protein>
    <submittedName>
        <fullName evidence="1">Uncharacterized protein</fullName>
    </submittedName>
</protein>